<name>A0A2D4JQA4_MICLE</name>
<protein>
    <submittedName>
        <fullName evidence="1">Uncharacterized protein</fullName>
    </submittedName>
</protein>
<evidence type="ECO:0000313" key="1">
    <source>
        <dbReference type="EMBL" id="LAA98661.1"/>
    </source>
</evidence>
<reference evidence="1" key="2">
    <citation type="submission" date="2017-11" db="EMBL/GenBank/DDBJ databases">
        <title>Coralsnake Venomics: Analyses of Venom Gland Transcriptomes and Proteomes of Six Brazilian Taxa.</title>
        <authorList>
            <person name="Aird S.D."/>
            <person name="Jorge da Silva N."/>
            <person name="Qiu L."/>
            <person name="Villar-Briones A."/>
            <person name="Aparecida-Saddi V."/>
            <person name="Campos-Telles M.P."/>
            <person name="Grau M."/>
            <person name="Mikheyev A.S."/>
        </authorList>
    </citation>
    <scope>NUCLEOTIDE SEQUENCE</scope>
    <source>
        <tissue evidence="1">Venom_gland</tissue>
    </source>
</reference>
<dbReference type="AlphaFoldDB" id="A0A2D4JQA4"/>
<organism evidence="1">
    <name type="scientific">Micrurus lemniscatus lemniscatus</name>
    <dbReference type="NCBI Taxonomy" id="129467"/>
    <lineage>
        <taxon>Eukaryota</taxon>
        <taxon>Metazoa</taxon>
        <taxon>Chordata</taxon>
        <taxon>Craniata</taxon>
        <taxon>Vertebrata</taxon>
        <taxon>Euteleostomi</taxon>
        <taxon>Lepidosauria</taxon>
        <taxon>Squamata</taxon>
        <taxon>Bifurcata</taxon>
        <taxon>Unidentata</taxon>
        <taxon>Episquamata</taxon>
        <taxon>Toxicofera</taxon>
        <taxon>Serpentes</taxon>
        <taxon>Colubroidea</taxon>
        <taxon>Elapidae</taxon>
        <taxon>Elapinae</taxon>
        <taxon>Micrurus</taxon>
    </lineage>
</organism>
<accession>A0A2D4JQA4</accession>
<proteinExistence type="predicted"/>
<dbReference type="EMBL" id="IACK01238335">
    <property type="protein sequence ID" value="LAA98661.1"/>
    <property type="molecule type" value="Transcribed_RNA"/>
</dbReference>
<reference evidence="1" key="1">
    <citation type="submission" date="2017-07" db="EMBL/GenBank/DDBJ databases">
        <authorList>
            <person name="Mikheyev A."/>
            <person name="Grau M."/>
        </authorList>
    </citation>
    <scope>NUCLEOTIDE SEQUENCE</scope>
    <source>
        <tissue evidence="1">Venom_gland</tissue>
    </source>
</reference>
<sequence>MLTCVVCIRKSVLAQIIDYKTIKLRFQHTADQFTILIPTFQSLITCKCTHLQRPRGNSWLHLSSEKQTFAHERFFLLPNQQQNLLQSMDLLYDVCEPSGTHWRRVDQGKINQPIMFSS</sequence>